<organism evidence="2 3">
    <name type="scientific">Galleria mellonella</name>
    <name type="common">Greater wax moth</name>
    <dbReference type="NCBI Taxonomy" id="7137"/>
    <lineage>
        <taxon>Eukaryota</taxon>
        <taxon>Metazoa</taxon>
        <taxon>Ecdysozoa</taxon>
        <taxon>Arthropoda</taxon>
        <taxon>Hexapoda</taxon>
        <taxon>Insecta</taxon>
        <taxon>Pterygota</taxon>
        <taxon>Neoptera</taxon>
        <taxon>Endopterygota</taxon>
        <taxon>Lepidoptera</taxon>
        <taxon>Glossata</taxon>
        <taxon>Ditrysia</taxon>
        <taxon>Pyraloidea</taxon>
        <taxon>Pyralidae</taxon>
        <taxon>Galleriinae</taxon>
        <taxon>Galleria</taxon>
    </lineage>
</organism>
<name>A0ABM3N6U1_GALME</name>
<dbReference type="InterPro" id="IPR002156">
    <property type="entry name" value="RNaseH_domain"/>
</dbReference>
<gene>
    <name evidence="3" type="primary">LOC128202569</name>
</gene>
<dbReference type="GeneID" id="128202569"/>
<reference evidence="3" key="1">
    <citation type="submission" date="2025-08" db="UniProtKB">
        <authorList>
            <consortium name="RefSeq"/>
        </authorList>
    </citation>
    <scope>IDENTIFICATION</scope>
    <source>
        <tissue evidence="3">Whole larvae</tissue>
    </source>
</reference>
<dbReference type="PROSITE" id="PS50879">
    <property type="entry name" value="RNASE_H_1"/>
    <property type="match status" value="1"/>
</dbReference>
<dbReference type="Gene3D" id="3.30.420.10">
    <property type="entry name" value="Ribonuclease H-like superfamily/Ribonuclease H"/>
    <property type="match status" value="1"/>
</dbReference>
<dbReference type="Proteomes" id="UP001652740">
    <property type="component" value="Unplaced"/>
</dbReference>
<feature type="domain" description="RNase H type-1" evidence="1">
    <location>
        <begin position="127"/>
        <end position="262"/>
    </location>
</feature>
<dbReference type="RefSeq" id="XP_052759304.1">
    <property type="nucleotide sequence ID" value="XM_052903344.1"/>
</dbReference>
<evidence type="ECO:0000259" key="1">
    <source>
        <dbReference type="PROSITE" id="PS50879"/>
    </source>
</evidence>
<dbReference type="SUPFAM" id="SSF53098">
    <property type="entry name" value="Ribonuclease H-like"/>
    <property type="match status" value="1"/>
</dbReference>
<dbReference type="InterPro" id="IPR036397">
    <property type="entry name" value="RNaseH_sf"/>
</dbReference>
<protein>
    <submittedName>
        <fullName evidence="3">Uncharacterized protein LOC128202569</fullName>
    </submittedName>
</protein>
<evidence type="ECO:0000313" key="2">
    <source>
        <dbReference type="Proteomes" id="UP001652740"/>
    </source>
</evidence>
<evidence type="ECO:0000313" key="3">
    <source>
        <dbReference type="RefSeq" id="XP_052759304.1"/>
    </source>
</evidence>
<proteinExistence type="predicted"/>
<accession>A0ABM3N6U1</accession>
<keyword evidence="2" id="KW-1185">Reference proteome</keyword>
<dbReference type="CDD" id="cd09276">
    <property type="entry name" value="Rnase_HI_RT_non_LTR"/>
    <property type="match status" value="1"/>
</dbReference>
<dbReference type="Pfam" id="PF00075">
    <property type="entry name" value="RNase_H"/>
    <property type="match status" value="1"/>
</dbReference>
<sequence length="293" mass="33544">MKSSPINALQLEVGDPPLVLRRQYLSDRFFFRCLQLSDHPLIQKLSQLYIFISSSSYWKHKKPPCLIQSYEKYKSIESPTFTSSCFPIYKCSYQSLVLSPNIKYDFGLSKNDSELNAKFMFITDIEWNEWHYIFTDASKPDNSGCVGVGVFHSQFNIVQKIKLPPESSVFTGECYGILKAVEYILLMKLHKAIVFTDSMSSLQALAKYPFKSKPVYPIICDIRQSLYLCMLRGYSVSFAWLPGHSGISGNDKADLIAREAVTCGDMYPYHNYCSDLACLPKIYLSLERPQQLL</sequence>
<dbReference type="InterPro" id="IPR012337">
    <property type="entry name" value="RNaseH-like_sf"/>
</dbReference>